<dbReference type="EMBL" id="GBRH01228688">
    <property type="protein sequence ID" value="JAD69207.1"/>
    <property type="molecule type" value="Transcribed_RNA"/>
</dbReference>
<reference evidence="2" key="1">
    <citation type="submission" date="2014-09" db="EMBL/GenBank/DDBJ databases">
        <authorList>
            <person name="Magalhaes I.L.F."/>
            <person name="Oliveira U."/>
            <person name="Santos F.R."/>
            <person name="Vidigal T.H.D.A."/>
            <person name="Brescovit A.D."/>
            <person name="Santos A.J."/>
        </authorList>
    </citation>
    <scope>NUCLEOTIDE SEQUENCE</scope>
    <source>
        <tissue evidence="2">Shoot tissue taken approximately 20 cm above the soil surface</tissue>
    </source>
</reference>
<accession>A0A0A9CCI3</accession>
<evidence type="ECO:0000313" key="2">
    <source>
        <dbReference type="EMBL" id="JAD69207.1"/>
    </source>
</evidence>
<keyword evidence="1" id="KW-0732">Signal</keyword>
<proteinExistence type="predicted"/>
<dbReference type="AlphaFoldDB" id="A0A0A9CCI3"/>
<feature type="signal peptide" evidence="1">
    <location>
        <begin position="1"/>
        <end position="19"/>
    </location>
</feature>
<evidence type="ECO:0000256" key="1">
    <source>
        <dbReference type="SAM" id="SignalP"/>
    </source>
</evidence>
<organism evidence="2">
    <name type="scientific">Arundo donax</name>
    <name type="common">Giant reed</name>
    <name type="synonym">Donax arundinaceus</name>
    <dbReference type="NCBI Taxonomy" id="35708"/>
    <lineage>
        <taxon>Eukaryota</taxon>
        <taxon>Viridiplantae</taxon>
        <taxon>Streptophyta</taxon>
        <taxon>Embryophyta</taxon>
        <taxon>Tracheophyta</taxon>
        <taxon>Spermatophyta</taxon>
        <taxon>Magnoliopsida</taxon>
        <taxon>Liliopsida</taxon>
        <taxon>Poales</taxon>
        <taxon>Poaceae</taxon>
        <taxon>PACMAD clade</taxon>
        <taxon>Arundinoideae</taxon>
        <taxon>Arundineae</taxon>
        <taxon>Arundo</taxon>
    </lineage>
</organism>
<protein>
    <submittedName>
        <fullName evidence="2">Uncharacterized protein</fullName>
    </submittedName>
</protein>
<name>A0A0A9CCI3_ARUDO</name>
<sequence length="55" mass="6479">MFVVCCFMASCYYCSVTLSHNNENVWCHGHQQQLYSEATYELILEKGLQYKQHSL</sequence>
<reference evidence="2" key="2">
    <citation type="journal article" date="2015" name="Data Brief">
        <title>Shoot transcriptome of the giant reed, Arundo donax.</title>
        <authorList>
            <person name="Barrero R.A."/>
            <person name="Guerrero F.D."/>
            <person name="Moolhuijzen P."/>
            <person name="Goolsby J.A."/>
            <person name="Tidwell J."/>
            <person name="Bellgard S.E."/>
            <person name="Bellgard M.I."/>
        </authorList>
    </citation>
    <scope>NUCLEOTIDE SEQUENCE</scope>
    <source>
        <tissue evidence="2">Shoot tissue taken approximately 20 cm above the soil surface</tissue>
    </source>
</reference>
<feature type="chain" id="PRO_5002063270" evidence="1">
    <location>
        <begin position="20"/>
        <end position="55"/>
    </location>
</feature>